<evidence type="ECO:0000256" key="2">
    <source>
        <dbReference type="ARBA" id="ARBA00022448"/>
    </source>
</evidence>
<keyword evidence="7 9" id="KW-0472">Membrane</keyword>
<gene>
    <name evidence="10" type="ORF">AWB76_07020</name>
</gene>
<feature type="transmembrane region" description="Helical" evidence="9">
    <location>
        <begin position="261"/>
        <end position="282"/>
    </location>
</feature>
<keyword evidence="4 9" id="KW-0812">Transmembrane</keyword>
<keyword evidence="3" id="KW-1003">Cell membrane</keyword>
<dbReference type="RefSeq" id="WP_061164576.1">
    <property type="nucleotide sequence ID" value="NZ_FCOI02000043.1"/>
</dbReference>
<feature type="transmembrane region" description="Helical" evidence="9">
    <location>
        <begin position="38"/>
        <end position="59"/>
    </location>
</feature>
<name>A0A158DJV9_9BURK</name>
<evidence type="ECO:0000256" key="4">
    <source>
        <dbReference type="ARBA" id="ARBA00022692"/>
    </source>
</evidence>
<dbReference type="InterPro" id="IPR001851">
    <property type="entry name" value="ABC_transp_permease"/>
</dbReference>
<feature type="transmembrane region" description="Helical" evidence="9">
    <location>
        <begin position="193"/>
        <end position="218"/>
    </location>
</feature>
<dbReference type="OrthoDB" id="32289at2"/>
<feature type="transmembrane region" description="Helical" evidence="9">
    <location>
        <begin position="66"/>
        <end position="89"/>
    </location>
</feature>
<keyword evidence="6 9" id="KW-1133">Transmembrane helix</keyword>
<keyword evidence="2" id="KW-0813">Transport</keyword>
<dbReference type="STRING" id="1777137.AWB76_07020"/>
<evidence type="ECO:0000256" key="3">
    <source>
        <dbReference type="ARBA" id="ARBA00022475"/>
    </source>
</evidence>
<accession>A0A158DJV9</accession>
<evidence type="ECO:0000256" key="8">
    <source>
        <dbReference type="ARBA" id="ARBA00037998"/>
    </source>
</evidence>
<evidence type="ECO:0000256" key="7">
    <source>
        <dbReference type="ARBA" id="ARBA00023136"/>
    </source>
</evidence>
<keyword evidence="11" id="KW-1185">Reference proteome</keyword>
<dbReference type="PANTHER" id="PTHR11795:SF452">
    <property type="entry name" value="ABC TRANSPORTER PERMEASE PROTEIN"/>
    <property type="match status" value="1"/>
</dbReference>
<dbReference type="PANTHER" id="PTHR11795">
    <property type="entry name" value="BRANCHED-CHAIN AMINO ACID TRANSPORT SYSTEM PERMEASE PROTEIN LIVH"/>
    <property type="match status" value="1"/>
</dbReference>
<feature type="transmembrane region" description="Helical" evidence="9">
    <location>
        <begin position="230"/>
        <end position="255"/>
    </location>
</feature>
<evidence type="ECO:0000256" key="1">
    <source>
        <dbReference type="ARBA" id="ARBA00004651"/>
    </source>
</evidence>
<keyword evidence="5" id="KW-0029">Amino-acid transport</keyword>
<feature type="transmembrane region" description="Helical" evidence="9">
    <location>
        <begin position="101"/>
        <end position="123"/>
    </location>
</feature>
<dbReference type="GO" id="GO:0022857">
    <property type="term" value="F:transmembrane transporter activity"/>
    <property type="evidence" value="ECO:0007669"/>
    <property type="project" value="InterPro"/>
</dbReference>
<evidence type="ECO:0000256" key="9">
    <source>
        <dbReference type="SAM" id="Phobius"/>
    </source>
</evidence>
<dbReference type="Proteomes" id="UP000054624">
    <property type="component" value="Unassembled WGS sequence"/>
</dbReference>
<evidence type="ECO:0000256" key="5">
    <source>
        <dbReference type="ARBA" id="ARBA00022970"/>
    </source>
</evidence>
<feature type="transmembrane region" description="Helical" evidence="9">
    <location>
        <begin position="135"/>
        <end position="162"/>
    </location>
</feature>
<dbReference type="GO" id="GO:0005886">
    <property type="term" value="C:plasma membrane"/>
    <property type="evidence" value="ECO:0007669"/>
    <property type="project" value="UniProtKB-SubCell"/>
</dbReference>
<evidence type="ECO:0000313" key="10">
    <source>
        <dbReference type="EMBL" id="SAK94486.1"/>
    </source>
</evidence>
<dbReference type="Pfam" id="PF02653">
    <property type="entry name" value="BPD_transp_2"/>
    <property type="match status" value="1"/>
</dbReference>
<dbReference type="EMBL" id="FCOI02000043">
    <property type="protein sequence ID" value="SAK94486.1"/>
    <property type="molecule type" value="Genomic_DNA"/>
</dbReference>
<evidence type="ECO:0000313" key="11">
    <source>
        <dbReference type="Proteomes" id="UP000054624"/>
    </source>
</evidence>
<feature type="transmembrane region" description="Helical" evidence="9">
    <location>
        <begin position="7"/>
        <end position="32"/>
    </location>
</feature>
<dbReference type="AlphaFoldDB" id="A0A158DJV9"/>
<reference evidence="11" key="1">
    <citation type="submission" date="2016-01" db="EMBL/GenBank/DDBJ databases">
        <authorList>
            <person name="Peeters Charlotte."/>
        </authorList>
    </citation>
    <scope>NUCLEOTIDE SEQUENCE [LARGE SCALE GENOMIC DNA]</scope>
</reference>
<comment type="subcellular location">
    <subcellularLocation>
        <location evidence="1">Cell membrane</location>
        <topology evidence="1">Multi-pass membrane protein</topology>
    </subcellularLocation>
</comment>
<organism evidence="10 11">
    <name type="scientific">Caballeronia temeraria</name>
    <dbReference type="NCBI Taxonomy" id="1777137"/>
    <lineage>
        <taxon>Bacteria</taxon>
        <taxon>Pseudomonadati</taxon>
        <taxon>Pseudomonadota</taxon>
        <taxon>Betaproteobacteria</taxon>
        <taxon>Burkholderiales</taxon>
        <taxon>Burkholderiaceae</taxon>
        <taxon>Caballeronia</taxon>
    </lineage>
</organism>
<dbReference type="GO" id="GO:0006865">
    <property type="term" value="P:amino acid transport"/>
    <property type="evidence" value="ECO:0007669"/>
    <property type="project" value="UniProtKB-KW"/>
</dbReference>
<sequence length="291" mass="30041">METALQLIFTALQIGAVYVLFSLGLTLIFGVMRIVNFAHGHFFTISALVVSYLVPIVMARGVSVQVAYLVSAAGGLVVSLALAVIVYKFGLRFFLRDMDGAFILTMGMALLLDGIVLSTFGGAVRAVPEIISGTVSIFGVAVTLQRLVLCLAAVVITAALYWSMSGTRIGKALRAVASDHEAAMLQGVPYSRLAMSGFMIAAALAAVAGALIAPVSVVSPVMGSDYLMKGFISVVLGGLGSVPGAIVGALFIGLVESVGGFYFDSSSASVAIFVLVIVVLLVRPKGLLGNA</sequence>
<comment type="similarity">
    <text evidence="8">Belongs to the binding-protein-dependent transport system permease family. LivHM subfamily.</text>
</comment>
<proteinExistence type="inferred from homology"/>
<protein>
    <submittedName>
        <fullName evidence="10">Branched chain amino acid ABC transporter inner membrane protein</fullName>
    </submittedName>
</protein>
<dbReference type="CDD" id="cd06582">
    <property type="entry name" value="TM_PBP1_LivH_like"/>
    <property type="match status" value="1"/>
</dbReference>
<dbReference type="InterPro" id="IPR052157">
    <property type="entry name" value="BCAA_transport_permease"/>
</dbReference>
<evidence type="ECO:0000256" key="6">
    <source>
        <dbReference type="ARBA" id="ARBA00022989"/>
    </source>
</evidence>